<feature type="domain" description="PLD phosphodiesterase" evidence="9">
    <location>
        <begin position="585"/>
        <end position="614"/>
    </location>
</feature>
<dbReference type="SUPFAM" id="SSF56024">
    <property type="entry name" value="Phospholipase D/nuclease"/>
    <property type="match status" value="2"/>
</dbReference>
<dbReference type="Pfam" id="PF17941">
    <property type="entry name" value="PP_kinase_C_1"/>
    <property type="match status" value="1"/>
</dbReference>
<comment type="function">
    <text evidence="7 8">Catalyzes the reversible transfer of the terminal phosphate of ATP to form a long-chain polyphosphate (polyP).</text>
</comment>
<comment type="PTM">
    <text evidence="7 8">An intermediate of this reaction is the autophosphorylated ppk in which a phosphate is covalently linked to a histidine residue through a N-P bond.</text>
</comment>
<keyword evidence="11" id="KW-1185">Reference proteome</keyword>
<dbReference type="Proteomes" id="UP000240974">
    <property type="component" value="Unassembled WGS sequence"/>
</dbReference>
<dbReference type="AlphaFoldDB" id="A0A2T3G4G1"/>
<feature type="binding site" evidence="7">
    <location>
        <position position="562"/>
    </location>
    <ligand>
        <name>ATP</name>
        <dbReference type="ChEBI" id="CHEBI:30616"/>
    </ligand>
</feature>
<gene>
    <name evidence="10" type="primary">ppk1</name>
    <name evidence="7" type="synonym">ppk</name>
    <name evidence="10" type="ORF">C7U54_05540</name>
</gene>
<dbReference type="InterPro" id="IPR036830">
    <property type="entry name" value="PP_kinase_middle_dom_sf"/>
</dbReference>
<dbReference type="GO" id="GO:0005524">
    <property type="term" value="F:ATP binding"/>
    <property type="evidence" value="ECO:0007669"/>
    <property type="project" value="UniProtKB-KW"/>
</dbReference>
<evidence type="ECO:0000259" key="9">
    <source>
        <dbReference type="PROSITE" id="PS50035"/>
    </source>
</evidence>
<keyword evidence="4 7" id="KW-0418">Kinase</keyword>
<dbReference type="Gene3D" id="3.30.1840.10">
    <property type="entry name" value="Polyphosphate kinase middle domain"/>
    <property type="match status" value="1"/>
</dbReference>
<feature type="binding site" evidence="7">
    <location>
        <position position="373"/>
    </location>
    <ligand>
        <name>Mg(2+)</name>
        <dbReference type="ChEBI" id="CHEBI:18420"/>
    </ligand>
</feature>
<sequence length="679" mass="78961">MNVCRENRELSWLKFNDRVLMQAKDSQVPLAEKLSFISIYQTNLDEFFMVRIGSLYDQMLFYPDSKDNKTGMTGLEQLKACLKKVHYLNKKKDRIYENVMSELGQSGWSVIKYKDIESKEDRRYFADYFERELLPLISPQVISKRQPFPFINNREMYVVVRLESKKGKRKMGIISCANAMDERLIALPSQPQKFILVEDIILHFVSRIFSKYTVKEKALIRVTRSADIDEDDHSLEGHEDYREMMENLIKQRRKLSPMRLEMTPGLDELEVLMLMNFLNLKKNQVFINNSPLDFGFVGELRERLRYICPSMFYKRLEARNNAFVENRVPMIKQILKRDLLLSYPFESMSPFLRLLDEASNDKNVVSIKMTLYRVAKNSKIVKSLIKAAENGKEVVVLVELRARFDEENNIGWSKRLEEAGCRVIYGLDGLKVHSKLCLITYKNEKGIQYISQIGTGNYNEKTSKLYTDLSLMTSKYEIGEEINGVFNHLCLGETENHTDLLMVAPHCMISHIFKYIDEQIELAKQGKEAYIGFKCNSVTSKKMIDKLIEASQAGVQIDMVVRGICCLIPGVEGATENIRVLSIVGRYLEHSRIYIFGKNNPTVYISSADLMTRNLERRVEVAAPVLDEKLKHKLLTMFDCMLRDNVKACSLENNGKYKRIKNKNREMNSQEYFFKNDVK</sequence>
<dbReference type="InterPro" id="IPR024953">
    <property type="entry name" value="PP_kinase_middle"/>
</dbReference>
<feature type="active site" description="Phosphohistidine intermediate" evidence="7">
    <location>
        <position position="433"/>
    </location>
</feature>
<feature type="binding site" evidence="7">
    <location>
        <position position="590"/>
    </location>
    <ligand>
        <name>ATP</name>
        <dbReference type="ChEBI" id="CHEBI:30616"/>
    </ligand>
</feature>
<keyword evidence="1 7" id="KW-0597">Phosphoprotein</keyword>
<dbReference type="PROSITE" id="PS50035">
    <property type="entry name" value="PLD"/>
    <property type="match status" value="1"/>
</dbReference>
<dbReference type="NCBIfam" id="NF003917">
    <property type="entry name" value="PRK05443.1-1"/>
    <property type="match status" value="1"/>
</dbReference>
<evidence type="ECO:0000256" key="2">
    <source>
        <dbReference type="ARBA" id="ARBA00022679"/>
    </source>
</evidence>
<dbReference type="EC" id="2.7.4.1" evidence="7 8"/>
<dbReference type="HAMAP" id="MF_00347">
    <property type="entry name" value="Polyphosphate_kinase"/>
    <property type="match status" value="1"/>
</dbReference>
<dbReference type="GO" id="GO:0008976">
    <property type="term" value="F:polyphosphate kinase activity"/>
    <property type="evidence" value="ECO:0007669"/>
    <property type="project" value="UniProtKB-UniRule"/>
</dbReference>
<dbReference type="InterPro" id="IPR003414">
    <property type="entry name" value="PP_kinase"/>
</dbReference>
<evidence type="ECO:0000256" key="3">
    <source>
        <dbReference type="ARBA" id="ARBA00022741"/>
    </source>
</evidence>
<dbReference type="InterPro" id="IPR025200">
    <property type="entry name" value="PPK_C_dom2"/>
</dbReference>
<dbReference type="GO" id="GO:0009358">
    <property type="term" value="C:polyphosphate kinase complex"/>
    <property type="evidence" value="ECO:0007669"/>
    <property type="project" value="InterPro"/>
</dbReference>
<evidence type="ECO:0000313" key="11">
    <source>
        <dbReference type="Proteomes" id="UP000240974"/>
    </source>
</evidence>
<evidence type="ECO:0000256" key="5">
    <source>
        <dbReference type="ARBA" id="ARBA00022840"/>
    </source>
</evidence>
<feature type="binding site" evidence="7">
    <location>
        <position position="466"/>
    </location>
    <ligand>
        <name>ATP</name>
        <dbReference type="ChEBI" id="CHEBI:30616"/>
    </ligand>
</feature>
<dbReference type="PIRSF" id="PIRSF015589">
    <property type="entry name" value="PP_kinase"/>
    <property type="match status" value="1"/>
</dbReference>
<evidence type="ECO:0000256" key="4">
    <source>
        <dbReference type="ARBA" id="ARBA00022777"/>
    </source>
</evidence>
<dbReference type="GO" id="GO:0046872">
    <property type="term" value="F:metal ion binding"/>
    <property type="evidence" value="ECO:0007669"/>
    <property type="project" value="UniProtKB-KW"/>
</dbReference>
<comment type="cofactor">
    <cofactor evidence="7">
        <name>Mg(2+)</name>
        <dbReference type="ChEBI" id="CHEBI:18420"/>
    </cofactor>
</comment>
<protein>
    <recommendedName>
        <fullName evidence="7 8">Polyphosphate kinase</fullName>
        <ecNumber evidence="7 8">2.7.4.1</ecNumber>
    </recommendedName>
    <alternativeName>
        <fullName evidence="7">ATP-polyphosphate phosphotransferase</fullName>
    </alternativeName>
    <alternativeName>
        <fullName evidence="7">Polyphosphoric acid kinase</fullName>
    </alternativeName>
</protein>
<dbReference type="PANTHER" id="PTHR30218">
    <property type="entry name" value="POLYPHOSPHATE KINASE"/>
    <property type="match status" value="1"/>
</dbReference>
<evidence type="ECO:0000256" key="8">
    <source>
        <dbReference type="RuleBase" id="RU003800"/>
    </source>
</evidence>
<dbReference type="NCBIfam" id="TIGR03705">
    <property type="entry name" value="poly_P_kin"/>
    <property type="match status" value="1"/>
</dbReference>
<dbReference type="Pfam" id="PF13090">
    <property type="entry name" value="PP_kinase_C"/>
    <property type="match status" value="1"/>
</dbReference>
<keyword evidence="3 7" id="KW-0547">Nucleotide-binding</keyword>
<evidence type="ECO:0000256" key="7">
    <source>
        <dbReference type="HAMAP-Rule" id="MF_00347"/>
    </source>
</evidence>
<dbReference type="Gene3D" id="3.30.870.10">
    <property type="entry name" value="Endonuclease Chain A"/>
    <property type="match status" value="2"/>
</dbReference>
<dbReference type="RefSeq" id="WP_107029575.1">
    <property type="nucleotide sequence ID" value="NZ_JADPGY010000022.1"/>
</dbReference>
<dbReference type="Pfam" id="PF13089">
    <property type="entry name" value="PP_kinase_N"/>
    <property type="match status" value="1"/>
</dbReference>
<dbReference type="InterPro" id="IPR025198">
    <property type="entry name" value="PPK_N_dom"/>
</dbReference>
<keyword evidence="5 7" id="KW-0067">ATP-binding</keyword>
<feature type="binding site" evidence="7">
    <location>
        <position position="43"/>
    </location>
    <ligand>
        <name>ATP</name>
        <dbReference type="ChEBI" id="CHEBI:30616"/>
    </ligand>
</feature>
<dbReference type="EMBL" id="PYLQ01000005">
    <property type="protein sequence ID" value="PST42413.1"/>
    <property type="molecule type" value="Genomic_DNA"/>
</dbReference>
<dbReference type="GO" id="GO:0006799">
    <property type="term" value="P:polyphosphate biosynthetic process"/>
    <property type="evidence" value="ECO:0007669"/>
    <property type="project" value="UniProtKB-UniRule"/>
</dbReference>
<organism evidence="10 11">
    <name type="scientific">Faecalibacillus intestinalis</name>
    <dbReference type="NCBI Taxonomy" id="1982626"/>
    <lineage>
        <taxon>Bacteria</taxon>
        <taxon>Bacillati</taxon>
        <taxon>Bacillota</taxon>
        <taxon>Erysipelotrichia</taxon>
        <taxon>Erysipelotrichales</taxon>
        <taxon>Coprobacillaceae</taxon>
        <taxon>Faecalibacillus</taxon>
    </lineage>
</organism>
<accession>A0A2T3G4G1</accession>
<evidence type="ECO:0000313" key="10">
    <source>
        <dbReference type="EMBL" id="PST42413.1"/>
    </source>
</evidence>
<dbReference type="Pfam" id="PF02503">
    <property type="entry name" value="PP_kinase"/>
    <property type="match status" value="1"/>
</dbReference>
<dbReference type="Gene3D" id="1.20.58.310">
    <property type="entry name" value="Polyphosphate kinase N-terminal domain"/>
    <property type="match status" value="1"/>
</dbReference>
<evidence type="ECO:0000256" key="1">
    <source>
        <dbReference type="ARBA" id="ARBA00022553"/>
    </source>
</evidence>
<dbReference type="PANTHER" id="PTHR30218:SF0">
    <property type="entry name" value="POLYPHOSPHATE KINASE"/>
    <property type="match status" value="1"/>
</dbReference>
<evidence type="ECO:0000256" key="6">
    <source>
        <dbReference type="ARBA" id="ARBA00022842"/>
    </source>
</evidence>
<comment type="catalytic activity">
    <reaction evidence="7 8">
        <text>[phosphate](n) + ATP = [phosphate](n+1) + ADP</text>
        <dbReference type="Rhea" id="RHEA:19573"/>
        <dbReference type="Rhea" id="RHEA-COMP:9859"/>
        <dbReference type="Rhea" id="RHEA-COMP:14280"/>
        <dbReference type="ChEBI" id="CHEBI:16838"/>
        <dbReference type="ChEBI" id="CHEBI:30616"/>
        <dbReference type="ChEBI" id="CHEBI:456216"/>
        <dbReference type="EC" id="2.7.4.1"/>
    </reaction>
</comment>
<keyword evidence="6 7" id="KW-0460">Magnesium</keyword>
<dbReference type="InterPro" id="IPR041108">
    <property type="entry name" value="PP_kinase_C_1"/>
</dbReference>
<dbReference type="SUPFAM" id="SSF140356">
    <property type="entry name" value="PPK N-terminal domain-like"/>
    <property type="match status" value="1"/>
</dbReference>
<dbReference type="NCBIfam" id="NF003921">
    <property type="entry name" value="PRK05443.2-2"/>
    <property type="match status" value="1"/>
</dbReference>
<dbReference type="InterPro" id="IPR036832">
    <property type="entry name" value="PPK_N_dom_sf"/>
</dbReference>
<comment type="similarity">
    <text evidence="7 8">Belongs to the polyphosphate kinase 1 (PPK1) family.</text>
</comment>
<name>A0A2T3G4G1_9FIRM</name>
<keyword evidence="2 7" id="KW-0808">Transferase</keyword>
<comment type="caution">
    <text evidence="10">The sequence shown here is derived from an EMBL/GenBank/DDBJ whole genome shotgun (WGS) entry which is preliminary data.</text>
</comment>
<dbReference type="SUPFAM" id="SSF143724">
    <property type="entry name" value="PHP14-like"/>
    <property type="match status" value="1"/>
</dbReference>
<dbReference type="InterPro" id="IPR001736">
    <property type="entry name" value="PLipase_D/transphosphatidylase"/>
</dbReference>
<keyword evidence="7" id="KW-0479">Metal-binding</keyword>
<proteinExistence type="inferred from homology"/>
<reference evidence="10 11" key="1">
    <citation type="journal article" date="2019" name="Int. J. Syst. Evol. Microbiol.">
        <title>Faecalibacillus intestinalis gen. nov., sp. nov. and Faecalibacillus faecis sp. nov., isolated from human faeces.</title>
        <authorList>
            <person name="Seo B."/>
            <person name="Jeon K."/>
            <person name="Baek I."/>
            <person name="Lee Y.M."/>
            <person name="Baek K."/>
            <person name="Ko G."/>
        </authorList>
    </citation>
    <scope>NUCLEOTIDE SEQUENCE [LARGE SCALE GENOMIC DNA]</scope>
    <source>
        <strain evidence="10 11">SNUG30099</strain>
    </source>
</reference>
<feature type="binding site" evidence="7">
    <location>
        <position position="403"/>
    </location>
    <ligand>
        <name>Mg(2+)</name>
        <dbReference type="ChEBI" id="CHEBI:18420"/>
    </ligand>
</feature>